<name>A0A244CRU5_PSEDV</name>
<accession>A0A244CRU5</accession>
<comment type="caution">
    <text evidence="1">The sequence shown here is derived from an EMBL/GenBank/DDBJ whole genome shotgun (WGS) entry which is preliminary data.</text>
</comment>
<dbReference type="EMBL" id="MWPV01000002">
    <property type="protein sequence ID" value="OUL58196.1"/>
    <property type="molecule type" value="Genomic_DNA"/>
</dbReference>
<evidence type="ECO:0000313" key="2">
    <source>
        <dbReference type="Proteomes" id="UP000194841"/>
    </source>
</evidence>
<dbReference type="AlphaFoldDB" id="A0A244CRU5"/>
<sequence length="161" mass="18644">MECSGYMVVSGKNQGQIDGSSLRNKRENKINLYSFSHCVSAPFQTHKNISNGSVVHKPIDILKEIDKSTPKLYQALVEKEELDIEFHWYRFNERGVEELYYKVILTHAHLTAISPFMPNPNNASSDTTRFMETVTIAYQKIKWDWGPHGDITFETDWRNDS</sequence>
<protein>
    <submittedName>
        <fullName evidence="1">Hcp1 family type VI secretion system effector</fullName>
    </submittedName>
</protein>
<dbReference type="InterPro" id="IPR008514">
    <property type="entry name" value="T6SS_Hcp"/>
</dbReference>
<dbReference type="Pfam" id="PF05638">
    <property type="entry name" value="T6SS_HCP"/>
    <property type="match status" value="1"/>
</dbReference>
<dbReference type="SUPFAM" id="SSF141452">
    <property type="entry name" value="Hcp1-like"/>
    <property type="match status" value="1"/>
</dbReference>
<dbReference type="PANTHER" id="PTHR34319">
    <property type="entry name" value="MAJOR EXPORTED PROTEIN"/>
    <property type="match status" value="1"/>
</dbReference>
<evidence type="ECO:0000313" key="1">
    <source>
        <dbReference type="EMBL" id="OUL58196.1"/>
    </source>
</evidence>
<dbReference type="InterPro" id="IPR036624">
    <property type="entry name" value="Hcp1-lik_sf"/>
</dbReference>
<dbReference type="InterPro" id="IPR052947">
    <property type="entry name" value="T6SS_Hcp1_domain"/>
</dbReference>
<dbReference type="RefSeq" id="WP_086743504.1">
    <property type="nucleotide sequence ID" value="NZ_MWPV01000002.1"/>
</dbReference>
<gene>
    <name evidence="1" type="ORF">B1199_07530</name>
</gene>
<dbReference type="PANTHER" id="PTHR34319:SF6">
    <property type="entry name" value="MAJOR EXPORTED PROTEIN"/>
    <property type="match status" value="1"/>
</dbReference>
<proteinExistence type="predicted"/>
<organism evidence="1 2">
    <name type="scientific">Pseudoalteromonas ulvae</name>
    <dbReference type="NCBI Taxonomy" id="107327"/>
    <lineage>
        <taxon>Bacteria</taxon>
        <taxon>Pseudomonadati</taxon>
        <taxon>Pseudomonadota</taxon>
        <taxon>Gammaproteobacteria</taxon>
        <taxon>Alteromonadales</taxon>
        <taxon>Pseudoalteromonadaceae</taxon>
        <taxon>Pseudoalteromonas</taxon>
    </lineage>
</organism>
<dbReference type="Gene3D" id="2.30.110.20">
    <property type="entry name" value="Hcp1-like"/>
    <property type="match status" value="1"/>
</dbReference>
<dbReference type="OrthoDB" id="5674026at2"/>
<dbReference type="NCBIfam" id="TIGR03344">
    <property type="entry name" value="VI_effect_Hcp1"/>
    <property type="match status" value="1"/>
</dbReference>
<reference evidence="1 2" key="1">
    <citation type="submission" date="2017-02" db="EMBL/GenBank/DDBJ databases">
        <title>Pseudoalteromonas ulvae TC14 Genome.</title>
        <authorList>
            <person name="Molmeret M."/>
        </authorList>
    </citation>
    <scope>NUCLEOTIDE SEQUENCE [LARGE SCALE GENOMIC DNA]</scope>
    <source>
        <strain evidence="1">TC14</strain>
    </source>
</reference>
<keyword evidence="2" id="KW-1185">Reference proteome</keyword>
<dbReference type="Proteomes" id="UP000194841">
    <property type="component" value="Unassembled WGS sequence"/>
</dbReference>